<reference evidence="1" key="2">
    <citation type="submission" date="2020-05" db="UniProtKB">
        <authorList>
            <consortium name="EnsemblMetazoa"/>
        </authorList>
    </citation>
    <scope>IDENTIFICATION</scope>
    <source>
        <strain evidence="1">IAEA</strain>
    </source>
</reference>
<proteinExistence type="predicted"/>
<protein>
    <submittedName>
        <fullName evidence="1">Uncharacterized protein</fullName>
    </submittedName>
</protein>
<evidence type="ECO:0000313" key="1">
    <source>
        <dbReference type="EnsemblMetazoa" id="GPPI010813-PA"/>
    </source>
</evidence>
<dbReference type="EMBL" id="JXJN01004576">
    <property type="status" value="NOT_ANNOTATED_CDS"/>
    <property type="molecule type" value="Genomic_DNA"/>
</dbReference>
<keyword evidence="2" id="KW-1185">Reference proteome</keyword>
<dbReference type="AlphaFoldDB" id="A0A1B0AW93"/>
<name>A0A1B0AW93_9MUSC</name>
<accession>A0A1B0AW93</accession>
<dbReference type="EnsemblMetazoa" id="GPPI010813-RA">
    <property type="protein sequence ID" value="GPPI010813-PA"/>
    <property type="gene ID" value="GPPI010813"/>
</dbReference>
<sequence length="131" mass="15270">MQTMIDKQLISILKQYLYENLRTDMYEALNKMCVNSAHKEGQRHCKLKFIKRKIFARYYAYDDLCAVNRTSGNDTKKNPTQFLVVCLLKTNPKCIFNNTETRYKNNGHLVNALREQNGGAEATYKSTMTEN</sequence>
<reference evidence="2" key="1">
    <citation type="submission" date="2015-01" db="EMBL/GenBank/DDBJ databases">
        <authorList>
            <person name="Aksoy S."/>
            <person name="Warren W."/>
            <person name="Wilson R.K."/>
        </authorList>
    </citation>
    <scope>NUCLEOTIDE SEQUENCE [LARGE SCALE GENOMIC DNA]</scope>
    <source>
        <strain evidence="2">IAEA</strain>
    </source>
</reference>
<organism evidence="1 2">
    <name type="scientific">Glossina palpalis gambiensis</name>
    <dbReference type="NCBI Taxonomy" id="67801"/>
    <lineage>
        <taxon>Eukaryota</taxon>
        <taxon>Metazoa</taxon>
        <taxon>Ecdysozoa</taxon>
        <taxon>Arthropoda</taxon>
        <taxon>Hexapoda</taxon>
        <taxon>Insecta</taxon>
        <taxon>Pterygota</taxon>
        <taxon>Neoptera</taxon>
        <taxon>Endopterygota</taxon>
        <taxon>Diptera</taxon>
        <taxon>Brachycera</taxon>
        <taxon>Muscomorpha</taxon>
        <taxon>Hippoboscoidea</taxon>
        <taxon>Glossinidae</taxon>
        <taxon>Glossina</taxon>
    </lineage>
</organism>
<evidence type="ECO:0000313" key="2">
    <source>
        <dbReference type="Proteomes" id="UP000092460"/>
    </source>
</evidence>
<dbReference type="VEuPathDB" id="VectorBase:GPPI010813"/>
<dbReference type="Proteomes" id="UP000092460">
    <property type="component" value="Unassembled WGS sequence"/>
</dbReference>